<gene>
    <name evidence="2" type="ORF">DCW38_04205</name>
</gene>
<protein>
    <submittedName>
        <fullName evidence="2">Cupin domain-containing protein</fullName>
    </submittedName>
</protein>
<comment type="caution">
    <text evidence="2">The sequence shown here is derived from an EMBL/GenBank/DDBJ whole genome shotgun (WGS) entry which is preliminary data.</text>
</comment>
<accession>A0A350H9Z9</accession>
<dbReference type="InterPro" id="IPR011051">
    <property type="entry name" value="RmlC_Cupin_sf"/>
</dbReference>
<feature type="domain" description="Cupin type-2" evidence="1">
    <location>
        <begin position="36"/>
        <end position="97"/>
    </location>
</feature>
<dbReference type="Pfam" id="PF07883">
    <property type="entry name" value="Cupin_2"/>
    <property type="match status" value="1"/>
</dbReference>
<sequence>MKPTQSKHIADYQPDSIVSKTLIDKRSGTVTFFAFDENQGLSEHISPFDAIAIILDGEGDIKINGKKYVVKEGEMIVMPASKPHSIKARVKFKMFLIMIKA</sequence>
<dbReference type="InterPro" id="IPR013096">
    <property type="entry name" value="Cupin_2"/>
</dbReference>
<evidence type="ECO:0000313" key="2">
    <source>
        <dbReference type="EMBL" id="HAV92365.1"/>
    </source>
</evidence>
<dbReference type="PANTHER" id="PTHR37694">
    <property type="entry name" value="SLR8022 PROTEIN"/>
    <property type="match status" value="1"/>
</dbReference>
<organism evidence="2 3">
    <name type="scientific">candidate division WOR-3 bacterium</name>
    <dbReference type="NCBI Taxonomy" id="2052148"/>
    <lineage>
        <taxon>Bacteria</taxon>
        <taxon>Bacteria division WOR-3</taxon>
    </lineage>
</organism>
<dbReference type="InterPro" id="IPR014710">
    <property type="entry name" value="RmlC-like_jellyroll"/>
</dbReference>
<evidence type="ECO:0000259" key="1">
    <source>
        <dbReference type="Pfam" id="PF07883"/>
    </source>
</evidence>
<dbReference type="SUPFAM" id="SSF51182">
    <property type="entry name" value="RmlC-like cupins"/>
    <property type="match status" value="1"/>
</dbReference>
<proteinExistence type="predicted"/>
<dbReference type="PANTHER" id="PTHR37694:SF1">
    <property type="entry name" value="SLR8022 PROTEIN"/>
    <property type="match status" value="1"/>
</dbReference>
<evidence type="ECO:0000313" key="3">
    <source>
        <dbReference type="Proteomes" id="UP000264062"/>
    </source>
</evidence>
<dbReference type="EMBL" id="DMZY01000123">
    <property type="protein sequence ID" value="HAV92365.1"/>
    <property type="molecule type" value="Genomic_DNA"/>
</dbReference>
<dbReference type="AlphaFoldDB" id="A0A350H9Z9"/>
<dbReference type="Proteomes" id="UP000264062">
    <property type="component" value="Unassembled WGS sequence"/>
</dbReference>
<reference evidence="2 3" key="1">
    <citation type="journal article" date="2018" name="Nat. Biotechnol.">
        <title>A standardized bacterial taxonomy based on genome phylogeny substantially revises the tree of life.</title>
        <authorList>
            <person name="Parks D.H."/>
            <person name="Chuvochina M."/>
            <person name="Waite D.W."/>
            <person name="Rinke C."/>
            <person name="Skarshewski A."/>
            <person name="Chaumeil P.A."/>
            <person name="Hugenholtz P."/>
        </authorList>
    </citation>
    <scope>NUCLEOTIDE SEQUENCE [LARGE SCALE GENOMIC DNA]</scope>
    <source>
        <strain evidence="2">UBA9956</strain>
    </source>
</reference>
<dbReference type="CDD" id="cd02230">
    <property type="entry name" value="cupin_HP0902-like"/>
    <property type="match status" value="1"/>
</dbReference>
<name>A0A350H9Z9_UNCW3</name>
<dbReference type="Gene3D" id="2.60.120.10">
    <property type="entry name" value="Jelly Rolls"/>
    <property type="match status" value="1"/>
</dbReference>